<protein>
    <recommendedName>
        <fullName evidence="4">DUF11 domain-containing protein</fullName>
    </recommendedName>
</protein>
<feature type="signal peptide" evidence="1">
    <location>
        <begin position="1"/>
        <end position="24"/>
    </location>
</feature>
<organism evidence="2 3">
    <name type="scientific">Alteraurantiacibacter aquimixticola</name>
    <dbReference type="NCBI Taxonomy" id="2489173"/>
    <lineage>
        <taxon>Bacteria</taxon>
        <taxon>Pseudomonadati</taxon>
        <taxon>Pseudomonadota</taxon>
        <taxon>Alphaproteobacteria</taxon>
        <taxon>Sphingomonadales</taxon>
        <taxon>Erythrobacteraceae</taxon>
        <taxon>Alteraurantiacibacter</taxon>
    </lineage>
</organism>
<accession>A0A4T3F1K2</accession>
<gene>
    <name evidence="2" type="ORF">E5222_07625</name>
</gene>
<evidence type="ECO:0000256" key="1">
    <source>
        <dbReference type="SAM" id="SignalP"/>
    </source>
</evidence>
<dbReference type="AlphaFoldDB" id="A0A4T3F1K2"/>
<evidence type="ECO:0008006" key="4">
    <source>
        <dbReference type="Google" id="ProtNLM"/>
    </source>
</evidence>
<keyword evidence="1" id="KW-0732">Signal</keyword>
<comment type="caution">
    <text evidence="2">The sequence shown here is derived from an EMBL/GenBank/DDBJ whole genome shotgun (WGS) entry which is preliminary data.</text>
</comment>
<sequence>MPLKQHLKAMLALALFFCAVPAHAQVIFQEDFGSGTPLGPPLPAGTTTYTYNGTTTGVYPDFLLDGQYTIASNTKQAFNQWADIFDHTTGNGTGFMLVVNATAGVEDEFYRRQITLTPNTTFELVAQLTPTNSQADKDYCDANAGGLILPNVKMRVETPTGSLLDVIDTGVIPFSTTPQWRTYKLRFTTPVAGGDVVLVLSNNAPGGCGNDIALDGINVRVPVTMVAANDTGVVTDATSGAANVVSVLDNDSDDGLPIFNPVLTAIGLPPQLTFDTATGKVGVVAGAATGTYSFTYEVCETPLKFNCDTATVTIHVSNPAPPGTGICPAGMSPIAEAGYGFDAIFSDNNPAPKAEGAYAPAGTNDQSATFGEVLWWSYIQIDLTGDPNILVAGNTALTLSLTQHWFDTAGVRISVSADGTSWTSLGTIGTLPNWSPGSIAGRWSPNILRHDTVTVPGTGIRYVRIGRLNGGVRVDGVGFVEKCTIADPPTPEIAVTKASVSYVAGGHRLPQTDVVYSITVTNSGDGATDADSVFMVDLLPANMEFYNGDFDAAGPALNPVVWIDNGSGLDFVYGRDVAYASGAAAPASYAACTYTPAAGYDPDVRFVCVNPKGQMQGGGATNEWQVQFRARIP</sequence>
<dbReference type="SUPFAM" id="SSF75005">
    <property type="entry name" value="Arabinanase/levansucrase/invertase"/>
    <property type="match status" value="1"/>
</dbReference>
<dbReference type="Proteomes" id="UP000309389">
    <property type="component" value="Unassembled WGS sequence"/>
</dbReference>
<evidence type="ECO:0000313" key="2">
    <source>
        <dbReference type="EMBL" id="TIX50155.1"/>
    </source>
</evidence>
<dbReference type="EMBL" id="SSHH01000002">
    <property type="protein sequence ID" value="TIX50155.1"/>
    <property type="molecule type" value="Genomic_DNA"/>
</dbReference>
<proteinExistence type="predicted"/>
<feature type="chain" id="PRO_5020932938" description="DUF11 domain-containing protein" evidence="1">
    <location>
        <begin position="25"/>
        <end position="633"/>
    </location>
</feature>
<dbReference type="InterPro" id="IPR023296">
    <property type="entry name" value="Glyco_hydro_beta-prop_sf"/>
</dbReference>
<keyword evidence="3" id="KW-1185">Reference proteome</keyword>
<reference evidence="2 3" key="1">
    <citation type="submission" date="2019-04" db="EMBL/GenBank/DDBJ databases">
        <title>Altererythrobacter aquimixticola sp. nov., isolated from sediment of junction between the ocean and a freshwater spring.</title>
        <authorList>
            <person name="Yoon J.-H."/>
        </authorList>
    </citation>
    <scope>NUCLEOTIDE SEQUENCE [LARGE SCALE GENOMIC DNA]</scope>
    <source>
        <strain evidence="2 3">SSKS-13</strain>
    </source>
</reference>
<name>A0A4T3F1K2_9SPHN</name>
<dbReference type="OrthoDB" id="5400913at2"/>
<dbReference type="RefSeq" id="WP_136693175.1">
    <property type="nucleotide sequence ID" value="NZ_SSHH01000002.1"/>
</dbReference>
<evidence type="ECO:0000313" key="3">
    <source>
        <dbReference type="Proteomes" id="UP000309389"/>
    </source>
</evidence>